<keyword evidence="4 5" id="KW-0134">Cell wall</keyword>
<gene>
    <name evidence="6" type="ORF">LUZ63_010453</name>
</gene>
<protein>
    <recommendedName>
        <fullName evidence="5">Pectin acetylesterase</fullName>
        <ecNumber evidence="5">3.1.1.-</ecNumber>
    </recommendedName>
</protein>
<sequence>MPPFDLLFWREMATNQLEFFLVLVVTAIALKPWRCLCLAQQESLLVGMTLLPNATLTGAMCLDGSPPAYHLNKGFGAGANNWLLQVEGGGWCNTVRSCRDRATTRRGSTRYMSRFKVFSGILSDDPLMNPDFYNWNRVKLRYCDGGSFAGDSEFQTLNKTIYLRGQKIWTAIIDDLLNKGLNHAAKVLLSGCSAGGLAVFHHCDQLAQLLPEAKSVKCLSDAGFFVDLTDISGSNTIRPFFGSLVSLQGIAKFLNEKCVASYEDPLTCFFPQYAIRYISSPFFILNPAYDMYQFTHCFVPPSSDPSGQWSKCKLNQDECSATQIEVLQGLRNQTLKALEPFNLSTGGRFINSCLAHCQSELQDSWFAPDSPRLGNRTIAEAVGDWYFERKIVSETDCPYPCDSTCRNLPSKNQDQGSNNSINIPGSFGTVYFLITVLLVIII</sequence>
<dbReference type="AlphaFoldDB" id="A0A9Q0CH88"/>
<comment type="subcellular location">
    <subcellularLocation>
        <location evidence="2 5">Secreted</location>
        <location evidence="2 5">Cell wall</location>
    </subcellularLocation>
</comment>
<dbReference type="PANTHER" id="PTHR21562:SF69">
    <property type="entry name" value="PECTIN ACETYLESTERASE 9"/>
    <property type="match status" value="1"/>
</dbReference>
<comment type="caution">
    <text evidence="6">The sequence shown here is derived from an EMBL/GenBank/DDBJ whole genome shotgun (WGS) entry which is preliminary data.</text>
</comment>
<dbReference type="InterPro" id="IPR004963">
    <property type="entry name" value="PAE/NOTUM"/>
</dbReference>
<reference evidence="6" key="1">
    <citation type="journal article" date="2022" name="Cell">
        <title>Repeat-based holocentromeres influence genome architecture and karyotype evolution.</title>
        <authorList>
            <person name="Hofstatter P.G."/>
            <person name="Thangavel G."/>
            <person name="Lux T."/>
            <person name="Neumann P."/>
            <person name="Vondrak T."/>
            <person name="Novak P."/>
            <person name="Zhang M."/>
            <person name="Costa L."/>
            <person name="Castellani M."/>
            <person name="Scott A."/>
            <person name="Toegelov H."/>
            <person name="Fuchs J."/>
            <person name="Mata-Sucre Y."/>
            <person name="Dias Y."/>
            <person name="Vanzela A.L.L."/>
            <person name="Huettel B."/>
            <person name="Almeida C.C.S."/>
            <person name="Simkova H."/>
            <person name="Souza G."/>
            <person name="Pedrosa-Harand A."/>
            <person name="Macas J."/>
            <person name="Mayer K.F.X."/>
            <person name="Houben A."/>
            <person name="Marques A."/>
        </authorList>
    </citation>
    <scope>NUCLEOTIDE SEQUENCE</scope>
    <source>
        <strain evidence="6">RhyBre1mFocal</strain>
    </source>
</reference>
<keyword evidence="5" id="KW-0964">Secreted</keyword>
<evidence type="ECO:0000256" key="5">
    <source>
        <dbReference type="RuleBase" id="RU363114"/>
    </source>
</evidence>
<dbReference type="Proteomes" id="UP001151287">
    <property type="component" value="Unassembled WGS sequence"/>
</dbReference>
<dbReference type="EMBL" id="JAMQYH010000003">
    <property type="protein sequence ID" value="KAJ1693755.1"/>
    <property type="molecule type" value="Genomic_DNA"/>
</dbReference>
<dbReference type="PANTHER" id="PTHR21562">
    <property type="entry name" value="NOTUM-RELATED"/>
    <property type="match status" value="1"/>
</dbReference>
<keyword evidence="7" id="KW-1185">Reference proteome</keyword>
<keyword evidence="5" id="KW-0378">Hydrolase</keyword>
<evidence type="ECO:0000313" key="6">
    <source>
        <dbReference type="EMBL" id="KAJ1693755.1"/>
    </source>
</evidence>
<evidence type="ECO:0000256" key="4">
    <source>
        <dbReference type="ARBA" id="ARBA00022512"/>
    </source>
</evidence>
<dbReference type="OrthoDB" id="2015280at2759"/>
<dbReference type="GO" id="GO:0071555">
    <property type="term" value="P:cell wall organization"/>
    <property type="evidence" value="ECO:0007669"/>
    <property type="project" value="UniProtKB-KW"/>
</dbReference>
<comment type="function">
    <text evidence="1 5">Hydrolyzes acetyl esters in homogalacturonan regions of pectin. In type I primary cell wall, galacturonic acid residues of pectin can be acetylated at the O-2 and O-3 positions. Decreasing the degree of acetylation of pectin gels in vitro alters their physical properties.</text>
</comment>
<evidence type="ECO:0000256" key="3">
    <source>
        <dbReference type="ARBA" id="ARBA00005784"/>
    </source>
</evidence>
<keyword evidence="5" id="KW-0961">Cell wall biogenesis/degradation</keyword>
<dbReference type="Pfam" id="PF03283">
    <property type="entry name" value="PAE"/>
    <property type="match status" value="1"/>
</dbReference>
<organism evidence="6 7">
    <name type="scientific">Rhynchospora breviuscula</name>
    <dbReference type="NCBI Taxonomy" id="2022672"/>
    <lineage>
        <taxon>Eukaryota</taxon>
        <taxon>Viridiplantae</taxon>
        <taxon>Streptophyta</taxon>
        <taxon>Embryophyta</taxon>
        <taxon>Tracheophyta</taxon>
        <taxon>Spermatophyta</taxon>
        <taxon>Magnoliopsida</taxon>
        <taxon>Liliopsida</taxon>
        <taxon>Poales</taxon>
        <taxon>Cyperaceae</taxon>
        <taxon>Cyperoideae</taxon>
        <taxon>Rhynchosporeae</taxon>
        <taxon>Rhynchospora</taxon>
    </lineage>
</organism>
<evidence type="ECO:0000256" key="1">
    <source>
        <dbReference type="ARBA" id="ARBA00003534"/>
    </source>
</evidence>
<name>A0A9Q0CH88_9POAL</name>
<proteinExistence type="inferred from homology"/>
<dbReference type="EC" id="3.1.1.-" evidence="5"/>
<accession>A0A9Q0CH88</accession>
<comment type="similarity">
    <text evidence="3 5">Belongs to the pectinacetylesterase family.</text>
</comment>
<evidence type="ECO:0000256" key="2">
    <source>
        <dbReference type="ARBA" id="ARBA00004191"/>
    </source>
</evidence>
<dbReference type="GO" id="GO:0016787">
    <property type="term" value="F:hydrolase activity"/>
    <property type="evidence" value="ECO:0007669"/>
    <property type="project" value="UniProtKB-KW"/>
</dbReference>
<evidence type="ECO:0000313" key="7">
    <source>
        <dbReference type="Proteomes" id="UP001151287"/>
    </source>
</evidence>